<evidence type="ECO:0000313" key="3">
    <source>
        <dbReference type="Proteomes" id="UP001054945"/>
    </source>
</evidence>
<gene>
    <name evidence="2" type="ORF">CEXT_459671</name>
</gene>
<feature type="compositionally biased region" description="Polar residues" evidence="1">
    <location>
        <begin position="161"/>
        <end position="171"/>
    </location>
</feature>
<feature type="compositionally biased region" description="Polar residues" evidence="1">
    <location>
        <begin position="95"/>
        <end position="115"/>
    </location>
</feature>
<feature type="region of interest" description="Disordered" evidence="1">
    <location>
        <begin position="158"/>
        <end position="199"/>
    </location>
</feature>
<accession>A0AAV4QWP4</accession>
<sequence length="224" mass="25576">MSVFYSRSECQTKSWASSWDVIRRARVFRTLTDSTSPVTRCSVKKPFLREVRKVGPRECPSVCWRQNAGSMPDKAWARPKSRVKGWEAEIAGNAESCNSPKNLSEKGVSQSNNNHFDTKHRKRPDEPKRIMSAMIVVVWWCEVRMTLFHHLKLKRPRMNSADHTPSMSQPHPSRKKTNGSSDKRPDSAEEKHNNEDSRESTYCHLQCSGSCLNAEQLSAKTEVG</sequence>
<dbReference type="EMBL" id="BPLR01006799">
    <property type="protein sequence ID" value="GIY12522.1"/>
    <property type="molecule type" value="Genomic_DNA"/>
</dbReference>
<evidence type="ECO:0000256" key="1">
    <source>
        <dbReference type="SAM" id="MobiDB-lite"/>
    </source>
</evidence>
<organism evidence="2 3">
    <name type="scientific">Caerostris extrusa</name>
    <name type="common">Bark spider</name>
    <name type="synonym">Caerostris bankana</name>
    <dbReference type="NCBI Taxonomy" id="172846"/>
    <lineage>
        <taxon>Eukaryota</taxon>
        <taxon>Metazoa</taxon>
        <taxon>Ecdysozoa</taxon>
        <taxon>Arthropoda</taxon>
        <taxon>Chelicerata</taxon>
        <taxon>Arachnida</taxon>
        <taxon>Araneae</taxon>
        <taxon>Araneomorphae</taxon>
        <taxon>Entelegynae</taxon>
        <taxon>Araneoidea</taxon>
        <taxon>Araneidae</taxon>
        <taxon>Caerostris</taxon>
    </lineage>
</organism>
<reference evidence="2 3" key="1">
    <citation type="submission" date="2021-06" db="EMBL/GenBank/DDBJ databases">
        <title>Caerostris extrusa draft genome.</title>
        <authorList>
            <person name="Kono N."/>
            <person name="Arakawa K."/>
        </authorList>
    </citation>
    <scope>NUCLEOTIDE SEQUENCE [LARGE SCALE GENOMIC DNA]</scope>
</reference>
<protein>
    <submittedName>
        <fullName evidence="2">Uncharacterized protein</fullName>
    </submittedName>
</protein>
<name>A0AAV4QWP4_CAEEX</name>
<feature type="region of interest" description="Disordered" evidence="1">
    <location>
        <begin position="94"/>
        <end position="125"/>
    </location>
</feature>
<dbReference type="Proteomes" id="UP001054945">
    <property type="component" value="Unassembled WGS sequence"/>
</dbReference>
<dbReference type="AlphaFoldDB" id="A0AAV4QWP4"/>
<proteinExistence type="predicted"/>
<comment type="caution">
    <text evidence="2">The sequence shown here is derived from an EMBL/GenBank/DDBJ whole genome shotgun (WGS) entry which is preliminary data.</text>
</comment>
<feature type="compositionally biased region" description="Basic and acidic residues" evidence="1">
    <location>
        <begin position="181"/>
        <end position="199"/>
    </location>
</feature>
<keyword evidence="3" id="KW-1185">Reference proteome</keyword>
<evidence type="ECO:0000313" key="2">
    <source>
        <dbReference type="EMBL" id="GIY12522.1"/>
    </source>
</evidence>